<dbReference type="HOGENOM" id="CLU_1865872_0_0_1"/>
<accession>A0A0C3BVB3</accession>
<proteinExistence type="predicted"/>
<organism evidence="1 2">
    <name type="scientific">Piloderma croceum (strain F 1598)</name>
    <dbReference type="NCBI Taxonomy" id="765440"/>
    <lineage>
        <taxon>Eukaryota</taxon>
        <taxon>Fungi</taxon>
        <taxon>Dikarya</taxon>
        <taxon>Basidiomycota</taxon>
        <taxon>Agaricomycotina</taxon>
        <taxon>Agaricomycetes</taxon>
        <taxon>Agaricomycetidae</taxon>
        <taxon>Atheliales</taxon>
        <taxon>Atheliaceae</taxon>
        <taxon>Piloderma</taxon>
    </lineage>
</organism>
<sequence>MFTRHATQRALQSIPSQEDPIIFCGLNTSTGPVWVQFKLSDQWSSICQPFELKPSSGILDFQCFETATSRLRDWPNTGHLVIAGPGDWKAFQNEARRIARQSKSGCSKIYFRVYHTRCYDKDLFRRITRWVYDTSGL</sequence>
<protein>
    <submittedName>
        <fullName evidence="1">Uncharacterized protein</fullName>
    </submittedName>
</protein>
<dbReference type="AlphaFoldDB" id="A0A0C3BVB3"/>
<evidence type="ECO:0000313" key="2">
    <source>
        <dbReference type="Proteomes" id="UP000054166"/>
    </source>
</evidence>
<dbReference type="Proteomes" id="UP000054166">
    <property type="component" value="Unassembled WGS sequence"/>
</dbReference>
<keyword evidence="2" id="KW-1185">Reference proteome</keyword>
<gene>
    <name evidence="1" type="ORF">PILCRDRAFT_185124</name>
</gene>
<reference evidence="2" key="2">
    <citation type="submission" date="2015-01" db="EMBL/GenBank/DDBJ databases">
        <title>Evolutionary Origins and Diversification of the Mycorrhizal Mutualists.</title>
        <authorList>
            <consortium name="DOE Joint Genome Institute"/>
            <consortium name="Mycorrhizal Genomics Consortium"/>
            <person name="Kohler A."/>
            <person name="Kuo A."/>
            <person name="Nagy L.G."/>
            <person name="Floudas D."/>
            <person name="Copeland A."/>
            <person name="Barry K.W."/>
            <person name="Cichocki N."/>
            <person name="Veneault-Fourrey C."/>
            <person name="LaButti K."/>
            <person name="Lindquist E.A."/>
            <person name="Lipzen A."/>
            <person name="Lundell T."/>
            <person name="Morin E."/>
            <person name="Murat C."/>
            <person name="Riley R."/>
            <person name="Ohm R."/>
            <person name="Sun H."/>
            <person name="Tunlid A."/>
            <person name="Henrissat B."/>
            <person name="Grigoriev I.V."/>
            <person name="Hibbett D.S."/>
            <person name="Martin F."/>
        </authorList>
    </citation>
    <scope>NUCLEOTIDE SEQUENCE [LARGE SCALE GENOMIC DNA]</scope>
    <source>
        <strain evidence="2">F 1598</strain>
    </source>
</reference>
<reference evidence="1 2" key="1">
    <citation type="submission" date="2014-04" db="EMBL/GenBank/DDBJ databases">
        <authorList>
            <consortium name="DOE Joint Genome Institute"/>
            <person name="Kuo A."/>
            <person name="Tarkka M."/>
            <person name="Buscot F."/>
            <person name="Kohler A."/>
            <person name="Nagy L.G."/>
            <person name="Floudas D."/>
            <person name="Copeland A."/>
            <person name="Barry K.W."/>
            <person name="Cichocki N."/>
            <person name="Veneault-Fourrey C."/>
            <person name="LaButti K."/>
            <person name="Lindquist E.A."/>
            <person name="Lipzen A."/>
            <person name="Lundell T."/>
            <person name="Morin E."/>
            <person name="Murat C."/>
            <person name="Sun H."/>
            <person name="Tunlid A."/>
            <person name="Henrissat B."/>
            <person name="Grigoriev I.V."/>
            <person name="Hibbett D.S."/>
            <person name="Martin F."/>
            <person name="Nordberg H.P."/>
            <person name="Cantor M.N."/>
            <person name="Hua S.X."/>
        </authorList>
    </citation>
    <scope>NUCLEOTIDE SEQUENCE [LARGE SCALE GENOMIC DNA]</scope>
    <source>
        <strain evidence="1 2">F 1598</strain>
    </source>
</reference>
<evidence type="ECO:0000313" key="1">
    <source>
        <dbReference type="EMBL" id="KIM90488.1"/>
    </source>
</evidence>
<dbReference type="InParanoid" id="A0A0C3BVB3"/>
<name>A0A0C3BVB3_PILCF</name>
<dbReference type="EMBL" id="KN832973">
    <property type="protein sequence ID" value="KIM90488.1"/>
    <property type="molecule type" value="Genomic_DNA"/>
</dbReference>